<dbReference type="Proteomes" id="UP000033618">
    <property type="component" value="Unassembled WGS sequence"/>
</dbReference>
<dbReference type="RefSeq" id="WP_162199114.1">
    <property type="nucleotide sequence ID" value="NZ_CADFGU010000002.1"/>
</dbReference>
<gene>
    <name evidence="1" type="ORF">WM40_22375</name>
</gene>
<dbReference type="EMBL" id="LAQU01000038">
    <property type="protein sequence ID" value="KKB61563.1"/>
    <property type="molecule type" value="Genomic_DNA"/>
</dbReference>
<dbReference type="PATRIC" id="fig|28092.6.peg.5257"/>
<proteinExistence type="predicted"/>
<evidence type="ECO:0000313" key="1">
    <source>
        <dbReference type="EMBL" id="KKB61563.1"/>
    </source>
</evidence>
<keyword evidence="2" id="KW-1185">Reference proteome</keyword>
<sequence length="255" mass="27813">MMRVIIISLMAAGLLAGCNKGKNGGLRVDPTVPYPLTVETIHSGTKYGKMYTLVTLKDGSTYLRFSDSMSQGFYRYDIISKRKDNVARFTGYVFSEGHTDSSTSDGSLKFDGDNVTFEGRSPAGHEQLKVEMQQIKPENPATYPWKTLPSSAFNGKYSVRLHTQTRPRPVTFTIANGAVTFDECNISAIVKPSTNASVARLVLTVPDGNGCGLKPQKDVTGIVMMDSPITGTLMADKRGTWLSEGVFGEFKKTAE</sequence>
<protein>
    <recommendedName>
        <fullName evidence="3">Lipoprotein</fullName>
    </recommendedName>
</protein>
<dbReference type="AlphaFoldDB" id="A0A0F5JUP1"/>
<dbReference type="PROSITE" id="PS51257">
    <property type="entry name" value="PROKAR_LIPOPROTEIN"/>
    <property type="match status" value="1"/>
</dbReference>
<organism evidence="1 2">
    <name type="scientific">Robbsia andropogonis</name>
    <dbReference type="NCBI Taxonomy" id="28092"/>
    <lineage>
        <taxon>Bacteria</taxon>
        <taxon>Pseudomonadati</taxon>
        <taxon>Pseudomonadota</taxon>
        <taxon>Betaproteobacteria</taxon>
        <taxon>Burkholderiales</taxon>
        <taxon>Burkholderiaceae</taxon>
        <taxon>Robbsia</taxon>
    </lineage>
</organism>
<comment type="caution">
    <text evidence="1">The sequence shown here is derived from an EMBL/GenBank/DDBJ whole genome shotgun (WGS) entry which is preliminary data.</text>
</comment>
<accession>A0A0F5JUP1</accession>
<reference evidence="1 2" key="1">
    <citation type="submission" date="2015-03" db="EMBL/GenBank/DDBJ databases">
        <title>Draft Genome Sequence of Burkholderia andropogonis type strain ICMP2807, isolated from Sorghum bicolor.</title>
        <authorList>
            <person name="Lopes-Santos L."/>
            <person name="Castro D.B."/>
            <person name="Ottoboni L.M."/>
            <person name="Park D."/>
            <person name="Weirc B.S."/>
            <person name="Destefano S.A."/>
        </authorList>
    </citation>
    <scope>NUCLEOTIDE SEQUENCE [LARGE SCALE GENOMIC DNA]</scope>
    <source>
        <strain evidence="1 2">ICMP2807</strain>
    </source>
</reference>
<evidence type="ECO:0000313" key="2">
    <source>
        <dbReference type="Proteomes" id="UP000033618"/>
    </source>
</evidence>
<evidence type="ECO:0008006" key="3">
    <source>
        <dbReference type="Google" id="ProtNLM"/>
    </source>
</evidence>
<name>A0A0F5JUP1_9BURK</name>